<keyword evidence="2" id="KW-1133">Transmembrane helix</keyword>
<feature type="compositionally biased region" description="Low complexity" evidence="1">
    <location>
        <begin position="101"/>
        <end position="113"/>
    </location>
</feature>
<feature type="transmembrane region" description="Helical" evidence="2">
    <location>
        <begin position="48"/>
        <end position="68"/>
    </location>
</feature>
<proteinExistence type="predicted"/>
<keyword evidence="4" id="KW-1185">Reference proteome</keyword>
<dbReference type="Proteomes" id="UP001217089">
    <property type="component" value="Unassembled WGS sequence"/>
</dbReference>
<evidence type="ECO:0000313" key="4">
    <source>
        <dbReference type="Proteomes" id="UP001217089"/>
    </source>
</evidence>
<protein>
    <recommendedName>
        <fullName evidence="5">WAP domain-containing protein</fullName>
    </recommendedName>
</protein>
<sequence length="258" mass="28507">MEKRPYTRGARVRVKKTWEQNKNVEFRNCKVITAQISDKEKKVTMAKYMFPVLVVAFCLSSVLARSYLGRRDRRLDLLDLANSQAAASASASSNTRGGHGSSSANAQASASSSTNGHGTSSANAQAFASSSTNGHGSSSANAQASAAAESNSQGNQCFNECESRDIYCYCSYDRFCESFVCRRSVNPNRPRIGSIRPHINRIRPRVPVCQRNTLSVLGACRSFNQCQYESDCPSSQTCCYDTTCGYNVCQYERRRELW</sequence>
<dbReference type="EMBL" id="JARBDR010000657">
    <property type="protein sequence ID" value="KAJ8308806.1"/>
    <property type="molecule type" value="Genomic_DNA"/>
</dbReference>
<name>A0ABQ9EWW0_TEGGR</name>
<evidence type="ECO:0000256" key="2">
    <source>
        <dbReference type="SAM" id="Phobius"/>
    </source>
</evidence>
<keyword evidence="2" id="KW-0812">Transmembrane</keyword>
<keyword evidence="2" id="KW-0472">Membrane</keyword>
<comment type="caution">
    <text evidence="3">The sequence shown here is derived from an EMBL/GenBank/DDBJ whole genome shotgun (WGS) entry which is preliminary data.</text>
</comment>
<evidence type="ECO:0008006" key="5">
    <source>
        <dbReference type="Google" id="ProtNLM"/>
    </source>
</evidence>
<gene>
    <name evidence="3" type="ORF">KUTeg_013680</name>
</gene>
<feature type="region of interest" description="Disordered" evidence="1">
    <location>
        <begin position="88"/>
        <end position="145"/>
    </location>
</feature>
<evidence type="ECO:0000313" key="3">
    <source>
        <dbReference type="EMBL" id="KAJ8308806.1"/>
    </source>
</evidence>
<feature type="compositionally biased region" description="Low complexity" evidence="1">
    <location>
        <begin position="120"/>
        <end position="145"/>
    </location>
</feature>
<evidence type="ECO:0000256" key="1">
    <source>
        <dbReference type="SAM" id="MobiDB-lite"/>
    </source>
</evidence>
<accession>A0ABQ9EWW0</accession>
<reference evidence="3 4" key="1">
    <citation type="submission" date="2022-12" db="EMBL/GenBank/DDBJ databases">
        <title>Chromosome-level genome of Tegillarca granosa.</title>
        <authorList>
            <person name="Kim J."/>
        </authorList>
    </citation>
    <scope>NUCLEOTIDE SEQUENCE [LARGE SCALE GENOMIC DNA]</scope>
    <source>
        <strain evidence="3">Teg-2019</strain>
        <tissue evidence="3">Adductor muscle</tissue>
    </source>
</reference>
<organism evidence="3 4">
    <name type="scientific">Tegillarca granosa</name>
    <name type="common">Malaysian cockle</name>
    <name type="synonym">Anadara granosa</name>
    <dbReference type="NCBI Taxonomy" id="220873"/>
    <lineage>
        <taxon>Eukaryota</taxon>
        <taxon>Metazoa</taxon>
        <taxon>Spiralia</taxon>
        <taxon>Lophotrochozoa</taxon>
        <taxon>Mollusca</taxon>
        <taxon>Bivalvia</taxon>
        <taxon>Autobranchia</taxon>
        <taxon>Pteriomorphia</taxon>
        <taxon>Arcoida</taxon>
        <taxon>Arcoidea</taxon>
        <taxon>Arcidae</taxon>
        <taxon>Tegillarca</taxon>
    </lineage>
</organism>